<accession>A0A5J4XAT1</accession>
<dbReference type="Pfam" id="PF13639">
    <property type="entry name" value="zf-RING_2"/>
    <property type="match status" value="1"/>
</dbReference>
<dbReference type="InterPro" id="IPR013083">
    <property type="entry name" value="Znf_RING/FYVE/PHD"/>
</dbReference>
<evidence type="ECO:0000259" key="3">
    <source>
        <dbReference type="PROSITE" id="PS50089"/>
    </source>
</evidence>
<feature type="domain" description="Ubiquitin-like" evidence="2">
    <location>
        <begin position="116"/>
        <end position="177"/>
    </location>
</feature>
<dbReference type="InterPro" id="IPR001841">
    <property type="entry name" value="Znf_RING"/>
</dbReference>
<evidence type="ECO:0000256" key="1">
    <source>
        <dbReference type="PROSITE-ProRule" id="PRU00175"/>
    </source>
</evidence>
<dbReference type="AlphaFoldDB" id="A0A5J4XAT1"/>
<evidence type="ECO:0000313" key="5">
    <source>
        <dbReference type="Proteomes" id="UP000324800"/>
    </source>
</evidence>
<reference evidence="4 5" key="1">
    <citation type="submission" date="2019-03" db="EMBL/GenBank/DDBJ databases">
        <title>Single cell metagenomics reveals metabolic interactions within the superorganism composed of flagellate Streblomastix strix and complex community of Bacteroidetes bacteria on its surface.</title>
        <authorList>
            <person name="Treitli S.C."/>
            <person name="Kolisko M."/>
            <person name="Husnik F."/>
            <person name="Keeling P."/>
            <person name="Hampl V."/>
        </authorList>
    </citation>
    <scope>NUCLEOTIDE SEQUENCE [LARGE SCALE GENOMIC DNA]</scope>
    <source>
        <strain evidence="4">ST1C</strain>
    </source>
</reference>
<feature type="domain" description="Ubiquitin-like" evidence="2">
    <location>
        <begin position="257"/>
        <end position="352"/>
    </location>
</feature>
<dbReference type="Pfam" id="PF00240">
    <property type="entry name" value="ubiquitin"/>
    <property type="match status" value="3"/>
</dbReference>
<dbReference type="SMART" id="SM00184">
    <property type="entry name" value="RING"/>
    <property type="match status" value="1"/>
</dbReference>
<name>A0A5J4XAT1_9EUKA</name>
<dbReference type="Gene3D" id="3.30.40.10">
    <property type="entry name" value="Zinc/RING finger domain, C3HC4 (zinc finger)"/>
    <property type="match status" value="1"/>
</dbReference>
<dbReference type="Gene3D" id="3.10.20.90">
    <property type="entry name" value="Phosphatidylinositol 3-kinase Catalytic Subunit, Chain A, domain 1"/>
    <property type="match status" value="4"/>
</dbReference>
<dbReference type="SUPFAM" id="SSF54236">
    <property type="entry name" value="Ubiquitin-like"/>
    <property type="match status" value="4"/>
</dbReference>
<protein>
    <submittedName>
        <fullName evidence="4">Uncharacterized protein</fullName>
    </submittedName>
</protein>
<dbReference type="InterPro" id="IPR000626">
    <property type="entry name" value="Ubiquitin-like_dom"/>
</dbReference>
<organism evidence="4 5">
    <name type="scientific">Streblomastix strix</name>
    <dbReference type="NCBI Taxonomy" id="222440"/>
    <lineage>
        <taxon>Eukaryota</taxon>
        <taxon>Metamonada</taxon>
        <taxon>Preaxostyla</taxon>
        <taxon>Oxymonadida</taxon>
        <taxon>Streblomastigidae</taxon>
        <taxon>Streblomastix</taxon>
    </lineage>
</organism>
<proteinExistence type="predicted"/>
<comment type="caution">
    <text evidence="4">The sequence shown here is derived from an EMBL/GenBank/DDBJ whole genome shotgun (WGS) entry which is preliminary data.</text>
</comment>
<dbReference type="CDD" id="cd17039">
    <property type="entry name" value="Ubl_ubiquitin_like"/>
    <property type="match status" value="1"/>
</dbReference>
<dbReference type="InterPro" id="IPR050158">
    <property type="entry name" value="Ubiquitin_ubiquitin-like"/>
</dbReference>
<evidence type="ECO:0000259" key="2">
    <source>
        <dbReference type="PROSITE" id="PS50053"/>
    </source>
</evidence>
<keyword evidence="1" id="KW-0863">Zinc-finger</keyword>
<dbReference type="PROSITE" id="PS50053">
    <property type="entry name" value="UBIQUITIN_2"/>
    <property type="match status" value="3"/>
</dbReference>
<dbReference type="OrthoDB" id="428577at2759"/>
<dbReference type="PANTHER" id="PTHR10666">
    <property type="entry name" value="UBIQUITIN"/>
    <property type="match status" value="1"/>
</dbReference>
<dbReference type="InterPro" id="IPR029071">
    <property type="entry name" value="Ubiquitin-like_domsf"/>
</dbReference>
<dbReference type="GO" id="GO:0008270">
    <property type="term" value="F:zinc ion binding"/>
    <property type="evidence" value="ECO:0007669"/>
    <property type="project" value="UniProtKB-KW"/>
</dbReference>
<keyword evidence="1" id="KW-0479">Metal-binding</keyword>
<sequence>MGNILFKKTAEISCGKAQEKLKIVFVNDDNLGQRMYLEGISDRTTMDFVAKFVMNQLKAKAMDISFVSEYSKAMKLYTNRKKVTGDGVKSSVEAVSGFLTTGVTCSVDSCVAADCVRIRIDKRSKFVDIPYRSEDTVLDLKKKILVSSQIPTENQLMKFEDKVLTNKLKMTQIGIEQYDEKVRLAVQNQDTFGEVCSQACKEAQIDSDGVTLLYNSSSIEQNTLMGELDIDLENENQFTSKSPQIYIHVNINDQKKINLEFKTIETIETVKQKIQSVESISPDQQIMNEEKRIQVRVKGKDTIKRLMIEIQGREGIFANEQRLSFGGIQLDELKTLEDYNIQTGSTVELQIESTQITNNQQKQEQQSKDNIQIFVKLISGKTITFNVSLNDSIEDVKQMIQRNEKMPINEYRLSIGGRQLEDGHKLQEYDIHQFSTIDLQLRLLGGQPPKLLMNLEQSNEMTQLNWKNGGPRWRAAASGLSVEGRCNNESCIANGKLVIYIAGYCDFDMLKSEAFCPMCKQSIIPVTPGFSQCLWRIMYKKKSGKVTKLPWLKTASEYKTFRQEESGGVEYDRLVINARELAPAKKTSPKEEQPEQQQQKPSDEDIVVHIVADCGLCMKSMVATDENVVVLKCGHFFHALCAQVWIDRKLPCPHCDQPMIENKA</sequence>
<dbReference type="SUPFAM" id="SSF57850">
    <property type="entry name" value="RING/U-box"/>
    <property type="match status" value="1"/>
</dbReference>
<dbReference type="InterPro" id="IPR019956">
    <property type="entry name" value="Ubiquitin_dom"/>
</dbReference>
<feature type="domain" description="RING-type" evidence="3">
    <location>
        <begin position="614"/>
        <end position="656"/>
    </location>
</feature>
<keyword evidence="1" id="KW-0862">Zinc</keyword>
<dbReference type="Proteomes" id="UP000324800">
    <property type="component" value="Unassembled WGS sequence"/>
</dbReference>
<dbReference type="EMBL" id="SNRW01000012">
    <property type="protein sequence ID" value="KAA6404307.1"/>
    <property type="molecule type" value="Genomic_DNA"/>
</dbReference>
<gene>
    <name evidence="4" type="ORF">EZS28_000169</name>
</gene>
<evidence type="ECO:0000313" key="4">
    <source>
        <dbReference type="EMBL" id="KAA6404307.1"/>
    </source>
</evidence>
<dbReference type="PRINTS" id="PR00348">
    <property type="entry name" value="UBIQUITIN"/>
</dbReference>
<feature type="domain" description="Ubiquitin-like" evidence="2">
    <location>
        <begin position="371"/>
        <end position="446"/>
    </location>
</feature>
<dbReference type="PROSITE" id="PS50089">
    <property type="entry name" value="ZF_RING_2"/>
    <property type="match status" value="1"/>
</dbReference>
<dbReference type="SMART" id="SM00213">
    <property type="entry name" value="UBQ"/>
    <property type="match status" value="3"/>
</dbReference>